<keyword evidence="2" id="KW-1185">Reference proteome</keyword>
<dbReference type="HOGENOM" id="CLU_2517176_0_0_1"/>
<name>D7TNB3_VITVI</name>
<dbReference type="InParanoid" id="D7TNB3"/>
<evidence type="ECO:0000313" key="1">
    <source>
        <dbReference type="EMBL" id="CBI31986.3"/>
    </source>
</evidence>
<accession>D7TNB3</accession>
<proteinExistence type="predicted"/>
<dbReference type="EMBL" id="FN596002">
    <property type="protein sequence ID" value="CBI31986.3"/>
    <property type="molecule type" value="Genomic_DNA"/>
</dbReference>
<dbReference type="AlphaFoldDB" id="D7TNB3"/>
<protein>
    <submittedName>
        <fullName evidence="1">Uncharacterized protein</fullName>
    </submittedName>
</protein>
<evidence type="ECO:0000313" key="2">
    <source>
        <dbReference type="Proteomes" id="UP000009183"/>
    </source>
</evidence>
<gene>
    <name evidence="1" type="ordered locus">VIT_01s0026g02040</name>
</gene>
<dbReference type="PaxDb" id="29760-VIT_01s0026g02040.t01"/>
<reference evidence="2" key="1">
    <citation type="journal article" date="2007" name="Nature">
        <title>The grapevine genome sequence suggests ancestral hexaploidization in major angiosperm phyla.</title>
        <authorList>
            <consortium name="The French-Italian Public Consortium for Grapevine Genome Characterization."/>
            <person name="Jaillon O."/>
            <person name="Aury J.-M."/>
            <person name="Noel B."/>
            <person name="Policriti A."/>
            <person name="Clepet C."/>
            <person name="Casagrande A."/>
            <person name="Choisne N."/>
            <person name="Aubourg S."/>
            <person name="Vitulo N."/>
            <person name="Jubin C."/>
            <person name="Vezzi A."/>
            <person name="Legeai F."/>
            <person name="Hugueney P."/>
            <person name="Dasilva C."/>
            <person name="Horner D."/>
            <person name="Mica E."/>
            <person name="Jublot D."/>
            <person name="Poulain J."/>
            <person name="Bruyere C."/>
            <person name="Billault A."/>
            <person name="Segurens B."/>
            <person name="Gouyvenoux M."/>
            <person name="Ugarte E."/>
            <person name="Cattonaro F."/>
            <person name="Anthouard V."/>
            <person name="Vico V."/>
            <person name="Del Fabbro C."/>
            <person name="Alaux M."/>
            <person name="Di Gaspero G."/>
            <person name="Dumas V."/>
            <person name="Felice N."/>
            <person name="Paillard S."/>
            <person name="Juman I."/>
            <person name="Moroldo M."/>
            <person name="Scalabrin S."/>
            <person name="Canaguier A."/>
            <person name="Le Clainche I."/>
            <person name="Malacrida G."/>
            <person name="Durand E."/>
            <person name="Pesole G."/>
            <person name="Laucou V."/>
            <person name="Chatelet P."/>
            <person name="Merdinoglu D."/>
            <person name="Delledonne M."/>
            <person name="Pezzotti M."/>
            <person name="Lecharny A."/>
            <person name="Scarpelli C."/>
            <person name="Artiguenave F."/>
            <person name="Pe M.E."/>
            <person name="Valle G."/>
            <person name="Morgante M."/>
            <person name="Caboche M."/>
            <person name="Adam-Blondon A.-F."/>
            <person name="Weissenbach J."/>
            <person name="Quetier F."/>
            <person name="Wincker P."/>
        </authorList>
    </citation>
    <scope>NUCLEOTIDE SEQUENCE [LARGE SCALE GENOMIC DNA]</scope>
    <source>
        <strain evidence="2">cv. Pinot noir / PN40024</strain>
    </source>
</reference>
<organism evidence="1 2">
    <name type="scientific">Vitis vinifera</name>
    <name type="common">Grape</name>
    <dbReference type="NCBI Taxonomy" id="29760"/>
    <lineage>
        <taxon>Eukaryota</taxon>
        <taxon>Viridiplantae</taxon>
        <taxon>Streptophyta</taxon>
        <taxon>Embryophyta</taxon>
        <taxon>Tracheophyta</taxon>
        <taxon>Spermatophyta</taxon>
        <taxon>Magnoliopsida</taxon>
        <taxon>eudicotyledons</taxon>
        <taxon>Gunneridae</taxon>
        <taxon>Pentapetalae</taxon>
        <taxon>rosids</taxon>
        <taxon>Vitales</taxon>
        <taxon>Vitaceae</taxon>
        <taxon>Viteae</taxon>
        <taxon>Vitis</taxon>
    </lineage>
</organism>
<sequence>MCSFIAQPQGPLCVRSDLREQEGEIVDQSDMAFHILGKGTWHLVIRFLKRTLSSIILNVALTQISQIPVISFPSLVALRGIVIII</sequence>
<dbReference type="Proteomes" id="UP000009183">
    <property type="component" value="Chromosome 1"/>
</dbReference>